<reference evidence="2 3" key="1">
    <citation type="submission" date="2019-09" db="EMBL/GenBank/DDBJ databases">
        <title>Actinomadura physcomitrii sp. nov., a novel actinomycete isolated from moss [Physcomitrium sphaericum (Ludw) Fuernr].</title>
        <authorList>
            <person name="Zhuang X."/>
            <person name="Liu C."/>
        </authorList>
    </citation>
    <scope>NUCLEOTIDE SEQUENCE [LARGE SCALE GENOMIC DNA]</scope>
    <source>
        <strain evidence="2 3">HMC1</strain>
    </source>
</reference>
<organism evidence="2 3">
    <name type="scientific">Actinomadura rudentiformis</name>
    <dbReference type="NCBI Taxonomy" id="359158"/>
    <lineage>
        <taxon>Bacteria</taxon>
        <taxon>Bacillati</taxon>
        <taxon>Actinomycetota</taxon>
        <taxon>Actinomycetes</taxon>
        <taxon>Streptosporangiales</taxon>
        <taxon>Thermomonosporaceae</taxon>
        <taxon>Actinomadura</taxon>
    </lineage>
</organism>
<dbReference type="EMBL" id="WBMT01000008">
    <property type="protein sequence ID" value="KAB2348001.1"/>
    <property type="molecule type" value="Genomic_DNA"/>
</dbReference>
<dbReference type="Proteomes" id="UP000468735">
    <property type="component" value="Unassembled WGS sequence"/>
</dbReference>
<evidence type="ECO:0000313" key="2">
    <source>
        <dbReference type="EMBL" id="KAB2348001.1"/>
    </source>
</evidence>
<name>A0A6H9YRV4_9ACTN</name>
<keyword evidence="3" id="KW-1185">Reference proteome</keyword>
<keyword evidence="1" id="KW-0472">Membrane</keyword>
<comment type="caution">
    <text evidence="2">The sequence shown here is derived from an EMBL/GenBank/DDBJ whole genome shotgun (WGS) entry which is preliminary data.</text>
</comment>
<protein>
    <submittedName>
        <fullName evidence="2">DUF3592 domain-containing protein</fullName>
    </submittedName>
</protein>
<feature type="transmembrane region" description="Helical" evidence="1">
    <location>
        <begin position="45"/>
        <end position="65"/>
    </location>
</feature>
<evidence type="ECO:0000256" key="1">
    <source>
        <dbReference type="SAM" id="Phobius"/>
    </source>
</evidence>
<proteinExistence type="predicted"/>
<sequence length="165" mass="17997">MRLTHMHRHWQAWMAWVQRRHVTRNAGRFSMSDRPPVQIGTPAQVIAGISALFAALGCLAAFPVVRGEMARAQNSRITMATILSTYDGRLIDGAHVAFTTAAGRRVEAQVASSRFRDMRVGTTVKIRYAPSTPAHTAVDSEESSAERLAMPGAFWAMAIAFGIGS</sequence>
<dbReference type="AlphaFoldDB" id="A0A6H9YRV4"/>
<keyword evidence="1" id="KW-1133">Transmembrane helix</keyword>
<accession>A0A6H9YRV4</accession>
<gene>
    <name evidence="2" type="ORF">F8566_19205</name>
</gene>
<evidence type="ECO:0000313" key="3">
    <source>
        <dbReference type="Proteomes" id="UP000468735"/>
    </source>
</evidence>
<keyword evidence="1" id="KW-0812">Transmembrane</keyword>